<dbReference type="EMBL" id="JAAGAX010000006">
    <property type="protein sequence ID" value="KAF2309906.1"/>
    <property type="molecule type" value="Genomic_DNA"/>
</dbReference>
<keyword evidence="5" id="KW-0326">Glycosidase</keyword>
<keyword evidence="3" id="KW-0378">Hydrolase</keyword>
<dbReference type="FunFam" id="3.10.50.10:FF:000003">
    <property type="entry name" value="Class V chitinase CHIT5b"/>
    <property type="match status" value="1"/>
</dbReference>
<comment type="similarity">
    <text evidence="1">Belongs to the glycosyl hydrolase 18 family. Chitinase class V subfamily.</text>
</comment>
<dbReference type="Pfam" id="PF00704">
    <property type="entry name" value="Glyco_hydro_18"/>
    <property type="match status" value="1"/>
</dbReference>
<evidence type="ECO:0000256" key="2">
    <source>
        <dbReference type="ARBA" id="ARBA00022729"/>
    </source>
</evidence>
<dbReference type="GO" id="GO:0006032">
    <property type="term" value="P:chitin catabolic process"/>
    <property type="evidence" value="ECO:0007669"/>
    <property type="project" value="TreeGrafter"/>
</dbReference>
<dbReference type="InterPro" id="IPR029070">
    <property type="entry name" value="Chitinase_insertion_sf"/>
</dbReference>
<dbReference type="GO" id="GO:0004568">
    <property type="term" value="F:chitinase activity"/>
    <property type="evidence" value="ECO:0007669"/>
    <property type="project" value="TreeGrafter"/>
</dbReference>
<evidence type="ECO:0000313" key="8">
    <source>
        <dbReference type="Proteomes" id="UP000467840"/>
    </source>
</evidence>
<accession>A0A6A6MCG3</accession>
<dbReference type="InterPro" id="IPR050314">
    <property type="entry name" value="Glycosyl_Hydrlase_18"/>
</dbReference>
<proteinExistence type="inferred from homology"/>
<sequence length="175" mass="19030">MPNNVMFKFEIPNSTVVLLLDFSTTLHRKKPPVKTLISIGYGGANPQQFARMASEAKSRKSQGAHAALYDPKGNISTSCGLKSWIRAGMPWHMVVMGLPLYGRTWKLKDPNLNEIGAPVVGLGPGDEGVLNFAEVVKFNEENGATVVYDVETVSTYSYVGSSCIGYDDTLSTLLK</sequence>
<dbReference type="InterPro" id="IPR017853">
    <property type="entry name" value="GH"/>
</dbReference>
<dbReference type="GO" id="GO:0005576">
    <property type="term" value="C:extracellular region"/>
    <property type="evidence" value="ECO:0007669"/>
    <property type="project" value="TreeGrafter"/>
</dbReference>
<reference evidence="7 8" key="1">
    <citation type="journal article" date="2020" name="Mol. Plant">
        <title>The Chromosome-Based Rubber Tree Genome Provides New Insights into Spurge Genome Evolution and Rubber Biosynthesis.</title>
        <authorList>
            <person name="Liu J."/>
            <person name="Shi C."/>
            <person name="Shi C.C."/>
            <person name="Li W."/>
            <person name="Zhang Q.J."/>
            <person name="Zhang Y."/>
            <person name="Li K."/>
            <person name="Lu H.F."/>
            <person name="Shi C."/>
            <person name="Zhu S.T."/>
            <person name="Xiao Z.Y."/>
            <person name="Nan H."/>
            <person name="Yue Y."/>
            <person name="Zhu X.G."/>
            <person name="Wu Y."/>
            <person name="Hong X.N."/>
            <person name="Fan G.Y."/>
            <person name="Tong Y."/>
            <person name="Zhang D."/>
            <person name="Mao C.L."/>
            <person name="Liu Y.L."/>
            <person name="Hao S.J."/>
            <person name="Liu W.Q."/>
            <person name="Lv M.Q."/>
            <person name="Zhang H.B."/>
            <person name="Liu Y."/>
            <person name="Hu-Tang G.R."/>
            <person name="Wang J.P."/>
            <person name="Wang J.H."/>
            <person name="Sun Y.H."/>
            <person name="Ni S.B."/>
            <person name="Chen W.B."/>
            <person name="Zhang X.C."/>
            <person name="Jiao Y.N."/>
            <person name="Eichler E.E."/>
            <person name="Li G.H."/>
            <person name="Liu X."/>
            <person name="Gao L.Z."/>
        </authorList>
    </citation>
    <scope>NUCLEOTIDE SEQUENCE [LARGE SCALE GENOMIC DNA]</scope>
    <source>
        <strain evidence="8">cv. GT1</strain>
        <tissue evidence="7">Leaf</tissue>
    </source>
</reference>
<gene>
    <name evidence="7" type="ORF">GH714_005562</name>
</gene>
<dbReference type="GO" id="GO:0008061">
    <property type="term" value="F:chitin binding"/>
    <property type="evidence" value="ECO:0007669"/>
    <property type="project" value="TreeGrafter"/>
</dbReference>
<keyword evidence="8" id="KW-1185">Reference proteome</keyword>
<evidence type="ECO:0000256" key="1">
    <source>
        <dbReference type="ARBA" id="ARBA00008682"/>
    </source>
</evidence>
<evidence type="ECO:0000256" key="4">
    <source>
        <dbReference type="ARBA" id="ARBA00023180"/>
    </source>
</evidence>
<dbReference type="Gene3D" id="3.10.50.10">
    <property type="match status" value="1"/>
</dbReference>
<feature type="domain" description="GH18" evidence="6">
    <location>
        <begin position="1"/>
        <end position="175"/>
    </location>
</feature>
<dbReference type="InterPro" id="IPR001223">
    <property type="entry name" value="Glyco_hydro18_cat"/>
</dbReference>
<evidence type="ECO:0000259" key="6">
    <source>
        <dbReference type="PROSITE" id="PS51910"/>
    </source>
</evidence>
<dbReference type="PANTHER" id="PTHR11177:SF396">
    <property type="entry name" value="NOD FACTOR HYDROLASE PROTEIN 1"/>
    <property type="match status" value="1"/>
</dbReference>
<keyword evidence="4" id="KW-0325">Glycoprotein</keyword>
<keyword evidence="2" id="KW-0732">Signal</keyword>
<dbReference type="PANTHER" id="PTHR11177">
    <property type="entry name" value="CHITINASE"/>
    <property type="match status" value="1"/>
</dbReference>
<protein>
    <recommendedName>
        <fullName evidence="6">GH18 domain-containing protein</fullName>
    </recommendedName>
</protein>
<dbReference type="SUPFAM" id="SSF54556">
    <property type="entry name" value="Chitinase insertion domain"/>
    <property type="match status" value="1"/>
</dbReference>
<evidence type="ECO:0000256" key="3">
    <source>
        <dbReference type="ARBA" id="ARBA00022801"/>
    </source>
</evidence>
<dbReference type="Proteomes" id="UP000467840">
    <property type="component" value="Chromosome 14"/>
</dbReference>
<organism evidence="7 8">
    <name type="scientific">Hevea brasiliensis</name>
    <name type="common">Para rubber tree</name>
    <name type="synonym">Siphonia brasiliensis</name>
    <dbReference type="NCBI Taxonomy" id="3981"/>
    <lineage>
        <taxon>Eukaryota</taxon>
        <taxon>Viridiplantae</taxon>
        <taxon>Streptophyta</taxon>
        <taxon>Embryophyta</taxon>
        <taxon>Tracheophyta</taxon>
        <taxon>Spermatophyta</taxon>
        <taxon>Magnoliopsida</taxon>
        <taxon>eudicotyledons</taxon>
        <taxon>Gunneridae</taxon>
        <taxon>Pentapetalae</taxon>
        <taxon>rosids</taxon>
        <taxon>fabids</taxon>
        <taxon>Malpighiales</taxon>
        <taxon>Euphorbiaceae</taxon>
        <taxon>Crotonoideae</taxon>
        <taxon>Micrandreae</taxon>
        <taxon>Hevea</taxon>
    </lineage>
</organism>
<dbReference type="PROSITE" id="PS51910">
    <property type="entry name" value="GH18_2"/>
    <property type="match status" value="1"/>
</dbReference>
<dbReference type="GO" id="GO:0005975">
    <property type="term" value="P:carbohydrate metabolic process"/>
    <property type="evidence" value="ECO:0007669"/>
    <property type="project" value="InterPro"/>
</dbReference>
<dbReference type="SUPFAM" id="SSF51445">
    <property type="entry name" value="(Trans)glycosidases"/>
    <property type="match status" value="1"/>
</dbReference>
<evidence type="ECO:0000313" key="7">
    <source>
        <dbReference type="EMBL" id="KAF2309906.1"/>
    </source>
</evidence>
<name>A0A6A6MCG3_HEVBR</name>
<evidence type="ECO:0000256" key="5">
    <source>
        <dbReference type="ARBA" id="ARBA00023295"/>
    </source>
</evidence>
<comment type="caution">
    <text evidence="7">The sequence shown here is derived from an EMBL/GenBank/DDBJ whole genome shotgun (WGS) entry which is preliminary data.</text>
</comment>
<dbReference type="AlphaFoldDB" id="A0A6A6MCG3"/>